<keyword evidence="2" id="KW-0436">Ligase</keyword>
<keyword evidence="8" id="KW-1185">Reference proteome</keyword>
<evidence type="ECO:0000259" key="6">
    <source>
        <dbReference type="Pfam" id="PF00501"/>
    </source>
</evidence>
<reference evidence="7 8" key="1">
    <citation type="journal article" date="2023" name="Plant Dis.">
        <title>First Report of Diplodia intermedia Causing Canker and Dieback Diseases on Apple Trees in Canada.</title>
        <authorList>
            <person name="Ellouze W."/>
            <person name="Ilyukhin E."/>
            <person name="Sulman M."/>
            <person name="Ali S."/>
        </authorList>
    </citation>
    <scope>NUCLEOTIDE SEQUENCE [LARGE SCALE GENOMIC DNA]</scope>
    <source>
        <strain evidence="7 8">M45-28</strain>
    </source>
</reference>
<proteinExistence type="inferred from homology"/>
<feature type="compositionally biased region" description="Low complexity" evidence="5">
    <location>
        <begin position="101"/>
        <end position="114"/>
    </location>
</feature>
<gene>
    <name evidence="7" type="primary">FAT1</name>
    <name evidence="7" type="ORF">SLS58_006013</name>
</gene>
<dbReference type="PANTHER" id="PTHR43107:SF15">
    <property type="entry name" value="FATTY ACID TRANSPORT PROTEIN 3, ISOFORM A"/>
    <property type="match status" value="1"/>
</dbReference>
<keyword evidence="4" id="KW-0067">ATP-binding</keyword>
<organism evidence="7 8">
    <name type="scientific">Diplodia intermedia</name>
    <dbReference type="NCBI Taxonomy" id="856260"/>
    <lineage>
        <taxon>Eukaryota</taxon>
        <taxon>Fungi</taxon>
        <taxon>Dikarya</taxon>
        <taxon>Ascomycota</taxon>
        <taxon>Pezizomycotina</taxon>
        <taxon>Dothideomycetes</taxon>
        <taxon>Dothideomycetes incertae sedis</taxon>
        <taxon>Botryosphaeriales</taxon>
        <taxon>Botryosphaeriaceae</taxon>
        <taxon>Diplodia</taxon>
    </lineage>
</organism>
<comment type="caution">
    <text evidence="7">The sequence shown here is derived from an EMBL/GenBank/DDBJ whole genome shotgun (WGS) entry which is preliminary data.</text>
</comment>
<feature type="domain" description="AMP-dependent synthetase/ligase" evidence="6">
    <location>
        <begin position="122"/>
        <end position="499"/>
    </location>
</feature>
<feature type="region of interest" description="Disordered" evidence="5">
    <location>
        <begin position="73"/>
        <end position="114"/>
    </location>
</feature>
<dbReference type="PROSITE" id="PS00455">
    <property type="entry name" value="AMP_BINDING"/>
    <property type="match status" value="1"/>
</dbReference>
<dbReference type="EMBL" id="JAKEKT020000039">
    <property type="protein sequence ID" value="KAL1641508.1"/>
    <property type="molecule type" value="Genomic_DNA"/>
</dbReference>
<dbReference type="InterPro" id="IPR042099">
    <property type="entry name" value="ANL_N_sf"/>
</dbReference>
<dbReference type="PANTHER" id="PTHR43107">
    <property type="entry name" value="LONG-CHAIN FATTY ACID TRANSPORT PROTEIN"/>
    <property type="match status" value="1"/>
</dbReference>
<dbReference type="SUPFAM" id="SSF56801">
    <property type="entry name" value="Acetyl-CoA synthetase-like"/>
    <property type="match status" value="1"/>
</dbReference>
<evidence type="ECO:0000313" key="7">
    <source>
        <dbReference type="EMBL" id="KAL1641508.1"/>
    </source>
</evidence>
<evidence type="ECO:0000256" key="5">
    <source>
        <dbReference type="SAM" id="MobiDB-lite"/>
    </source>
</evidence>
<dbReference type="Gene3D" id="3.40.50.12780">
    <property type="entry name" value="N-terminal domain of ligase-like"/>
    <property type="match status" value="1"/>
</dbReference>
<keyword evidence="3" id="KW-0547">Nucleotide-binding</keyword>
<dbReference type="InterPro" id="IPR000873">
    <property type="entry name" value="AMP-dep_synth/lig_dom"/>
</dbReference>
<evidence type="ECO:0000313" key="8">
    <source>
        <dbReference type="Proteomes" id="UP001521184"/>
    </source>
</evidence>
<evidence type="ECO:0000256" key="3">
    <source>
        <dbReference type="ARBA" id="ARBA00022741"/>
    </source>
</evidence>
<name>A0ABR3TPL3_9PEZI</name>
<evidence type="ECO:0000256" key="4">
    <source>
        <dbReference type="ARBA" id="ARBA00022840"/>
    </source>
</evidence>
<dbReference type="InterPro" id="IPR045851">
    <property type="entry name" value="AMP-bd_C_sf"/>
</dbReference>
<dbReference type="Proteomes" id="UP001521184">
    <property type="component" value="Unassembled WGS sequence"/>
</dbReference>
<feature type="compositionally biased region" description="Basic and acidic residues" evidence="5">
    <location>
        <begin position="73"/>
        <end position="82"/>
    </location>
</feature>
<sequence length="716" mass="76985">MPPAAAAGTLAATAYLDARLGLGYDISLLSAYGHAGYAAISAERRGKLSPFHELEALALSRATADDVFLLIPSHDDDDKHNADPPQQRQQRHQHKTKSDDASAAAADTTTTTTQASKITLTPHTYASIHGAALRHAAHLRRRHRVRRGDVVALDMANGARFVTAWFAVWALGATPAFINCHLRGAALLHCIAVSTARVVLVEDDGEGGKYAEGGEVVAALRGGLGESESVAVVRFGRALEEVVEREEGEEEEKVTFGVDGGGGCGGKLHDMGILIYTSGTTGLPKPAVVSWAKMRAAATFVARWLPLKKGDVLYTCMPLYHTSASLLALLASLFAPGTTLALGRRFSARRLLPELHATRATHLQYVGETLRYLLSTPPDPILDTTHRVHTIFGNGLRPDAWRRVTSRFGFGTVAEFYAATEGPGGMWNKSRGGGGGRGGNDGFAAGAVGRNGWLSDALLWSRFAACVAVDPRTGAALRDDVSGRCARVPPGAPGELLFRLDPDDVCRRFQGYFGDERASRDKVLRGVFEPGDAWFATGDVLRRDDDTRCWYFVDRLGDTFRWKGENVSTAEVAALLGDACHDDGDDDDVLRELVVYGVLVPGQEGRAGCAAVVLGNNGGGGGGDEEERTARLLSRLAEAAARVLPRYAVPLFVRVRTSALAVTGTNKPQKHLLQRDGIDPEVVEAAGDRMYWLRDGRYERLGKKDYERIQGGGVKL</sequence>
<dbReference type="Pfam" id="PF00501">
    <property type="entry name" value="AMP-binding"/>
    <property type="match status" value="1"/>
</dbReference>
<comment type="similarity">
    <text evidence="1">Belongs to the ATP-dependent AMP-binding enzyme family.</text>
</comment>
<accession>A0ABR3TPL3</accession>
<evidence type="ECO:0000256" key="2">
    <source>
        <dbReference type="ARBA" id="ARBA00022598"/>
    </source>
</evidence>
<protein>
    <submittedName>
        <fullName evidence="7">Long-chain fatty acid transporter fat1</fullName>
    </submittedName>
</protein>
<evidence type="ECO:0000256" key="1">
    <source>
        <dbReference type="ARBA" id="ARBA00006432"/>
    </source>
</evidence>
<dbReference type="Gene3D" id="3.30.300.30">
    <property type="match status" value="1"/>
</dbReference>
<dbReference type="InterPro" id="IPR020845">
    <property type="entry name" value="AMP-binding_CS"/>
</dbReference>